<dbReference type="GeneID" id="85495803"/>
<accession>A0AA48L4T0</accession>
<dbReference type="InterPro" id="IPR010378">
    <property type="entry name" value="TRAPPC13"/>
</dbReference>
<feature type="domain" description="Trafficking protein particle complex subunit 13 middle" evidence="3">
    <location>
        <begin position="212"/>
        <end position="356"/>
    </location>
</feature>
<evidence type="ECO:0000313" key="5">
    <source>
        <dbReference type="Proteomes" id="UP001233271"/>
    </source>
</evidence>
<dbReference type="GO" id="GO:1990072">
    <property type="term" value="C:TRAPPIII protein complex"/>
    <property type="evidence" value="ECO:0007669"/>
    <property type="project" value="TreeGrafter"/>
</dbReference>
<evidence type="ECO:0008006" key="6">
    <source>
        <dbReference type="Google" id="ProtNLM"/>
    </source>
</evidence>
<reference evidence="4" key="1">
    <citation type="journal article" date="2023" name="BMC Genomics">
        <title>Chromosome-level genome assemblies of Cutaneotrichosporon spp. (Trichosporonales, Basidiomycota) reveal imbalanced evolution between nucleotide sequences and chromosome synteny.</title>
        <authorList>
            <person name="Kobayashi Y."/>
            <person name="Kayamori A."/>
            <person name="Aoki K."/>
            <person name="Shiwa Y."/>
            <person name="Matsutani M."/>
            <person name="Fujita N."/>
            <person name="Sugita T."/>
            <person name="Iwasaki W."/>
            <person name="Tanaka N."/>
            <person name="Takashima M."/>
        </authorList>
    </citation>
    <scope>NUCLEOTIDE SEQUENCE</scope>
    <source>
        <strain evidence="4">HIS019</strain>
    </source>
</reference>
<dbReference type="InterPro" id="IPR055427">
    <property type="entry name" value="TRAPPC13_N"/>
</dbReference>
<feature type="region of interest" description="Disordered" evidence="1">
    <location>
        <begin position="547"/>
        <end position="566"/>
    </location>
</feature>
<gene>
    <name evidence="4" type="ORF">CcaverHIS019_0407530</name>
</gene>
<feature type="region of interest" description="Disordered" evidence="1">
    <location>
        <begin position="138"/>
        <end position="158"/>
    </location>
</feature>
<evidence type="ECO:0000259" key="2">
    <source>
        <dbReference type="Pfam" id="PF06159"/>
    </source>
</evidence>
<protein>
    <recommendedName>
        <fullName evidence="6">DUF974-domain-containing protein</fullName>
    </recommendedName>
</protein>
<feature type="compositionally biased region" description="Polar residues" evidence="1">
    <location>
        <begin position="84"/>
        <end position="93"/>
    </location>
</feature>
<dbReference type="Pfam" id="PF23647">
    <property type="entry name" value="TRAPPC13_M"/>
    <property type="match status" value="1"/>
</dbReference>
<proteinExistence type="predicted"/>
<dbReference type="KEGG" id="ccac:CcaHIS019_0407530"/>
<feature type="region of interest" description="Disordered" evidence="1">
    <location>
        <begin position="441"/>
        <end position="488"/>
    </location>
</feature>
<dbReference type="RefSeq" id="XP_060457198.1">
    <property type="nucleotide sequence ID" value="XM_060600623.1"/>
</dbReference>
<evidence type="ECO:0000256" key="1">
    <source>
        <dbReference type="SAM" id="MobiDB-lite"/>
    </source>
</evidence>
<dbReference type="AlphaFoldDB" id="A0AA48L4T0"/>
<dbReference type="Pfam" id="PF06159">
    <property type="entry name" value="TRAPPC13_N"/>
    <property type="match status" value="1"/>
</dbReference>
<feature type="compositionally biased region" description="Pro residues" evidence="1">
    <location>
        <begin position="506"/>
        <end position="537"/>
    </location>
</feature>
<feature type="compositionally biased region" description="Basic and acidic residues" evidence="1">
    <location>
        <begin position="461"/>
        <end position="475"/>
    </location>
</feature>
<name>A0AA48L4T0_9TREE</name>
<dbReference type="Proteomes" id="UP001233271">
    <property type="component" value="Chromosome 4"/>
</dbReference>
<dbReference type="PANTHER" id="PTHR13134:SF3">
    <property type="entry name" value="TRAFFICKING PROTEIN PARTICLE COMPLEX SUBUNIT 13"/>
    <property type="match status" value="1"/>
</dbReference>
<evidence type="ECO:0000259" key="3">
    <source>
        <dbReference type="Pfam" id="PF23647"/>
    </source>
</evidence>
<feature type="domain" description="Trafficking protein particle complex subunit 13 N-terminal" evidence="2">
    <location>
        <begin position="118"/>
        <end position="208"/>
    </location>
</feature>
<dbReference type="PANTHER" id="PTHR13134">
    <property type="entry name" value="TRAFFICKING PROTEIN PARTICLE COMPLEX SUBUNIT 13"/>
    <property type="match status" value="1"/>
</dbReference>
<evidence type="ECO:0000313" key="4">
    <source>
        <dbReference type="EMBL" id="BEI91933.1"/>
    </source>
</evidence>
<dbReference type="InterPro" id="IPR055429">
    <property type="entry name" value="TRAPPC13_M"/>
</dbReference>
<sequence length="647" mass="68272">MDLPLRLEVNHLTPALLLPSRDGEIHLSPTSNYPAPHGTGLLGETLRVSVTLRNVTGAPFIPHSPRTSSPHLASPRRPSHPLPASTSTSSFRSGTPPPPRSGTLSPRKGSPAPGFDIRGAKMMLEVQSPTARTRLGEAVHGGREDGTDPATAESRGWDELPCLKPGEGVDIDVSHDIAELGAHILIASVAWETEDGRRTFQRFLKFNVTAPLAIKTRVHLPANANTALDAQRRSAIYLEVLMQNVSPAAMEFRSVVLQPTPGLEARALGAFDTLDGAETAFPRAPPTPEEPLLSGDTTQRLFVLTPIDTPEDVPLSSFPPIYAPGTVLPLGRLDIAWVAGGEPGRFTTSTLNRRTPAAPPSRPLSVGSARNSLSARSFEFDLTVAGRRCAPAESEVPLTLRFGVRAPPGPAPPPLRIGVQLLSSAPAAAVAPVPVAVSVLPPSRTVTPRPASPAPSISSGMEREGPLQRSKDRRPFSPLRDAPSRPMTPVSAQLRHAAAVHIASPSPAPSPVPPSAPAPPQASFPPPPTLERPPPPLSKRLTTATLTPAAGSQAPSVPSGTAVRLGPSLVVPQPKEWTVARERPGTNYAAEAPGGGANRWEVVYDVPVTWLALEEGLVELGGARVLMMDAEAVGREWESLGDVWVEA</sequence>
<organism evidence="4 5">
    <name type="scientific">Cutaneotrichosporon cavernicola</name>
    <dbReference type="NCBI Taxonomy" id="279322"/>
    <lineage>
        <taxon>Eukaryota</taxon>
        <taxon>Fungi</taxon>
        <taxon>Dikarya</taxon>
        <taxon>Basidiomycota</taxon>
        <taxon>Agaricomycotina</taxon>
        <taxon>Tremellomycetes</taxon>
        <taxon>Trichosporonales</taxon>
        <taxon>Trichosporonaceae</taxon>
        <taxon>Cutaneotrichosporon</taxon>
    </lineage>
</organism>
<feature type="region of interest" description="Disordered" evidence="1">
    <location>
        <begin position="503"/>
        <end position="541"/>
    </location>
</feature>
<dbReference type="EMBL" id="AP028215">
    <property type="protein sequence ID" value="BEI91933.1"/>
    <property type="molecule type" value="Genomic_DNA"/>
</dbReference>
<keyword evidence="5" id="KW-1185">Reference proteome</keyword>
<feature type="region of interest" description="Disordered" evidence="1">
    <location>
        <begin position="58"/>
        <end position="116"/>
    </location>
</feature>